<dbReference type="AlphaFoldDB" id="A0A7T5R2S4"/>
<sequence length="356" mass="38062">MTGFMASRAASAQDDGSENPFAGAGGEASAPSAPENPFAATALPSDDVTPRSPGFELPADAGAGSGGGASSNPFAPRPVEITKTPEQIEAEIRQQAFNAALTGLIPMRPEEIRNLLKRYDQTRQAVETPVYPYPKPEIVVQDIVLDPGTTPAVLKLATGHVTMVNFVDITGEPWPIQDISWAGNFEIIKSEPGSNRLGISPMSDYAYGNISVQLLEMKTPVSFTLETQRELVHYRFDARIGQRGPYAKPGLIEASTPVSLSAGGWDLNAVLEGVPPSSSERLQVEGVDGRTTAYMIGGLTYVRTPLMLLSPSWSSSVSSADGMNVYTIKNAPVLLLSDNGQVVRARLSERDFTHDE</sequence>
<dbReference type="EMBL" id="CP066681">
    <property type="protein sequence ID" value="QQG36449.1"/>
    <property type="molecule type" value="Genomic_DNA"/>
</dbReference>
<evidence type="ECO:0000256" key="1">
    <source>
        <dbReference type="SAM" id="MobiDB-lite"/>
    </source>
</evidence>
<proteinExistence type="predicted"/>
<protein>
    <submittedName>
        <fullName evidence="2">Type IV secretion protein DotH</fullName>
    </submittedName>
</protein>
<reference evidence="2 3" key="1">
    <citation type="submission" date="2020-07" db="EMBL/GenBank/DDBJ databases">
        <title>Huge and variable diversity of episymbiotic CPR bacteria and DPANN archaea in groundwater ecosystems.</title>
        <authorList>
            <person name="He C.Y."/>
            <person name="Keren R."/>
            <person name="Whittaker M."/>
            <person name="Farag I.F."/>
            <person name="Doudna J."/>
            <person name="Cate J.H.D."/>
            <person name="Banfield J.F."/>
        </authorList>
    </citation>
    <scope>NUCLEOTIDE SEQUENCE [LARGE SCALE GENOMIC DNA]</scope>
    <source>
        <strain evidence="2">NC_groundwater_70_Ag_B-0.1um_54_66</strain>
    </source>
</reference>
<evidence type="ECO:0000313" key="2">
    <source>
        <dbReference type="EMBL" id="QQG36449.1"/>
    </source>
</evidence>
<dbReference type="Pfam" id="PF12293">
    <property type="entry name" value="T4BSS_DotH_IcmK"/>
    <property type="match status" value="1"/>
</dbReference>
<organism evidence="2 3">
    <name type="scientific">Micavibrio aeruginosavorus</name>
    <dbReference type="NCBI Taxonomy" id="349221"/>
    <lineage>
        <taxon>Bacteria</taxon>
        <taxon>Pseudomonadati</taxon>
        <taxon>Bdellovibrionota</taxon>
        <taxon>Bdellovibrionia</taxon>
        <taxon>Bdellovibrionales</taxon>
        <taxon>Pseudobdellovibrionaceae</taxon>
        <taxon>Micavibrio</taxon>
    </lineage>
</organism>
<feature type="region of interest" description="Disordered" evidence="1">
    <location>
        <begin position="1"/>
        <end position="78"/>
    </location>
</feature>
<dbReference type="Proteomes" id="UP000595362">
    <property type="component" value="Chromosome"/>
</dbReference>
<name>A0A7T5R2S4_9BACT</name>
<accession>A0A7T5R2S4</accession>
<dbReference type="InterPro" id="IPR022073">
    <property type="entry name" value="T4BSS_DotH_IcmK"/>
</dbReference>
<evidence type="ECO:0000313" key="3">
    <source>
        <dbReference type="Proteomes" id="UP000595362"/>
    </source>
</evidence>
<gene>
    <name evidence="2" type="ORF">HYS17_01260</name>
</gene>